<evidence type="ECO:0000256" key="2">
    <source>
        <dbReference type="ARBA" id="ARBA00023239"/>
    </source>
</evidence>
<dbReference type="GO" id="GO:0008840">
    <property type="term" value="F:4-hydroxy-tetrahydrodipicolinate synthase activity"/>
    <property type="evidence" value="ECO:0007669"/>
    <property type="project" value="TreeGrafter"/>
</dbReference>
<dbReference type="PROSITE" id="PS00666">
    <property type="entry name" value="DHDPS_2"/>
    <property type="match status" value="1"/>
</dbReference>
<name>A0A2Z5GB63_9BACT</name>
<organism evidence="4 5">
    <name type="scientific">Acidisarcina polymorpha</name>
    <dbReference type="NCBI Taxonomy" id="2211140"/>
    <lineage>
        <taxon>Bacteria</taxon>
        <taxon>Pseudomonadati</taxon>
        <taxon>Acidobacteriota</taxon>
        <taxon>Terriglobia</taxon>
        <taxon>Terriglobales</taxon>
        <taxon>Acidobacteriaceae</taxon>
        <taxon>Acidisarcina</taxon>
    </lineage>
</organism>
<gene>
    <name evidence="4" type="ORF">ACPOL_6664</name>
</gene>
<keyword evidence="3" id="KW-0704">Schiff base</keyword>
<dbReference type="CDD" id="cd00408">
    <property type="entry name" value="DHDPS-like"/>
    <property type="match status" value="1"/>
</dbReference>
<dbReference type="InterPro" id="IPR020625">
    <property type="entry name" value="Schiff_base-form_aldolases_AS"/>
</dbReference>
<accession>A0A2Z5GB63</accession>
<evidence type="ECO:0000313" key="5">
    <source>
        <dbReference type="Proteomes" id="UP000253606"/>
    </source>
</evidence>
<dbReference type="Gene3D" id="3.20.20.70">
    <property type="entry name" value="Aldolase class I"/>
    <property type="match status" value="1"/>
</dbReference>
<dbReference type="Proteomes" id="UP000253606">
    <property type="component" value="Chromosome"/>
</dbReference>
<dbReference type="KEGG" id="abas:ACPOL_6664"/>
<keyword evidence="2" id="KW-0456">Lyase</keyword>
<evidence type="ECO:0000256" key="3">
    <source>
        <dbReference type="ARBA" id="ARBA00023270"/>
    </source>
</evidence>
<dbReference type="GO" id="GO:0044281">
    <property type="term" value="P:small molecule metabolic process"/>
    <property type="evidence" value="ECO:0007669"/>
    <property type="project" value="UniProtKB-ARBA"/>
</dbReference>
<dbReference type="PRINTS" id="PR00146">
    <property type="entry name" value="DHPICSNTHASE"/>
</dbReference>
<dbReference type="PANTHER" id="PTHR12128">
    <property type="entry name" value="DIHYDRODIPICOLINATE SYNTHASE"/>
    <property type="match status" value="1"/>
</dbReference>
<dbReference type="OrthoDB" id="9782828at2"/>
<dbReference type="InterPro" id="IPR002220">
    <property type="entry name" value="DapA-like"/>
</dbReference>
<dbReference type="SMART" id="SM01130">
    <property type="entry name" value="DHDPS"/>
    <property type="match status" value="1"/>
</dbReference>
<dbReference type="PROSITE" id="PS00665">
    <property type="entry name" value="DHDPS_1"/>
    <property type="match status" value="1"/>
</dbReference>
<keyword evidence="5" id="KW-1185">Reference proteome</keyword>
<dbReference type="RefSeq" id="WP_114210467.1">
    <property type="nucleotide sequence ID" value="NZ_CP030840.1"/>
</dbReference>
<evidence type="ECO:0000256" key="1">
    <source>
        <dbReference type="ARBA" id="ARBA00007592"/>
    </source>
</evidence>
<sequence length="354" mass="37996">MLLEGIFAAITTPFYPDGRLYLRKLEHNVDRYSRSPLSGMVVLGSTGEAVMLGDDESREVLKTAREAAAAEKVLLAGVGRESVAETLKLARFAADQRYDAVLVRTPNFYTPQMGDAAILNYYRMVADASELPVVLYNIPKFTKYNLSVEIVVELASHPNIIGLKDSSGSLDRIAAVVAATRSAPRRKVTVTEVFAAVTARMFEAQSALGAMSSTFVSAEMLGGGGALAMAPPAPTIKTRTKEVGFQVLSGSPDFLFESLEAGAAGGILALAAFAPQACEEIYTAWKDKDPELAQEKQERIRRASLRVAGELGIPGIKFACDLNGYYGGPPRMPLLPLTADLKAEITEITATLKN</sequence>
<dbReference type="SUPFAM" id="SSF51569">
    <property type="entry name" value="Aldolase"/>
    <property type="match status" value="2"/>
</dbReference>
<reference evidence="4 5" key="1">
    <citation type="journal article" date="2018" name="Front. Microbiol.">
        <title>Hydrolytic Capabilities as a Key to Environmental Success: Chitinolytic and Cellulolytic Acidobacteria From Acidic Sub-arctic Soils and Boreal Peatlands.</title>
        <authorList>
            <person name="Belova S.E."/>
            <person name="Ravin N.V."/>
            <person name="Pankratov T.A."/>
            <person name="Rakitin A.L."/>
            <person name="Ivanova A.A."/>
            <person name="Beletsky A.V."/>
            <person name="Mardanov A.V."/>
            <person name="Sinninghe Damste J.S."/>
            <person name="Dedysh S.N."/>
        </authorList>
    </citation>
    <scope>NUCLEOTIDE SEQUENCE [LARGE SCALE GENOMIC DNA]</scope>
    <source>
        <strain evidence="4 5">SBC82</strain>
    </source>
</reference>
<dbReference type="AlphaFoldDB" id="A0A2Z5GB63"/>
<dbReference type="PANTHER" id="PTHR12128:SF66">
    <property type="entry name" value="4-HYDROXY-2-OXOGLUTARATE ALDOLASE, MITOCHONDRIAL"/>
    <property type="match status" value="1"/>
</dbReference>
<proteinExistence type="inferred from homology"/>
<evidence type="ECO:0000313" key="4">
    <source>
        <dbReference type="EMBL" id="AXC15876.1"/>
    </source>
</evidence>
<protein>
    <submittedName>
        <fullName evidence="4">4-hydroxy-tetrahydrodipicolinate synthase</fullName>
    </submittedName>
</protein>
<dbReference type="InterPro" id="IPR020624">
    <property type="entry name" value="Schiff_base-form_aldolases_CS"/>
</dbReference>
<dbReference type="InterPro" id="IPR013785">
    <property type="entry name" value="Aldolase_TIM"/>
</dbReference>
<dbReference type="Pfam" id="PF00701">
    <property type="entry name" value="DHDPS"/>
    <property type="match status" value="2"/>
</dbReference>
<dbReference type="EMBL" id="CP030840">
    <property type="protein sequence ID" value="AXC15876.1"/>
    <property type="molecule type" value="Genomic_DNA"/>
</dbReference>
<comment type="similarity">
    <text evidence="1">Belongs to the DapA family.</text>
</comment>